<evidence type="ECO:0000256" key="7">
    <source>
        <dbReference type="ARBA" id="ARBA00022840"/>
    </source>
</evidence>
<dbReference type="PROSITE" id="PS00211">
    <property type="entry name" value="ABC_TRANSPORTER_1"/>
    <property type="match status" value="1"/>
</dbReference>
<keyword evidence="2" id="KW-0813">Transport</keyword>
<dbReference type="OrthoDB" id="8573945at2"/>
<comment type="subcellular location">
    <subcellularLocation>
        <location evidence="1">Cell membrane</location>
        <topology evidence="1">Peripheral membrane protein</topology>
    </subcellularLocation>
</comment>
<keyword evidence="12" id="KW-1185">Reference proteome</keyword>
<gene>
    <name evidence="11" type="primary">mglA</name>
    <name evidence="11" type="ORF">WG78_21795</name>
</gene>
<keyword evidence="6" id="KW-0547">Nucleotide-binding</keyword>
<dbReference type="STRING" id="857265.WG78_21795"/>
<keyword evidence="7 11" id="KW-0067">ATP-binding</keyword>
<feature type="domain" description="ABC transporter" evidence="10">
    <location>
        <begin position="5"/>
        <end position="244"/>
    </location>
</feature>
<dbReference type="PANTHER" id="PTHR43790:SF3">
    <property type="entry name" value="D-ALLOSE IMPORT ATP-BINDING PROTEIN ALSA-RELATED"/>
    <property type="match status" value="1"/>
</dbReference>
<dbReference type="CDD" id="cd03216">
    <property type="entry name" value="ABC_Carb_Monos_I"/>
    <property type="match status" value="1"/>
</dbReference>
<evidence type="ECO:0000256" key="4">
    <source>
        <dbReference type="ARBA" id="ARBA00022597"/>
    </source>
</evidence>
<dbReference type="GO" id="GO:0016887">
    <property type="term" value="F:ATP hydrolysis activity"/>
    <property type="evidence" value="ECO:0007669"/>
    <property type="project" value="InterPro"/>
</dbReference>
<evidence type="ECO:0000256" key="3">
    <source>
        <dbReference type="ARBA" id="ARBA00022475"/>
    </source>
</evidence>
<evidence type="ECO:0000256" key="5">
    <source>
        <dbReference type="ARBA" id="ARBA00022737"/>
    </source>
</evidence>
<dbReference type="RefSeq" id="WP_053939921.1">
    <property type="nucleotide sequence ID" value="NZ_LAQT01000038.1"/>
</dbReference>
<dbReference type="CDD" id="cd03215">
    <property type="entry name" value="ABC_Carb_Monos_II"/>
    <property type="match status" value="1"/>
</dbReference>
<dbReference type="AlphaFoldDB" id="A0A0N0XFL0"/>
<dbReference type="PANTHER" id="PTHR43790">
    <property type="entry name" value="CARBOHYDRATE TRANSPORT ATP-BINDING PROTEIN MG119-RELATED"/>
    <property type="match status" value="1"/>
</dbReference>
<keyword evidence="8" id="KW-1278">Translocase</keyword>
<keyword evidence="3" id="KW-1003">Cell membrane</keyword>
<accession>A0A0N0XFL0</accession>
<comment type="caution">
    <text evidence="11">The sequence shown here is derived from an EMBL/GenBank/DDBJ whole genome shotgun (WGS) entry which is preliminary data.</text>
</comment>
<reference evidence="11 12" key="1">
    <citation type="submission" date="2015-07" db="EMBL/GenBank/DDBJ databases">
        <title>Draft genome sequence of the Amantichitinum ursilacus IGB-41, a new chitin-degrading bacterium.</title>
        <authorList>
            <person name="Kirstahler P."/>
            <person name="Guenther M."/>
            <person name="Grumaz C."/>
            <person name="Rupp S."/>
            <person name="Zibek S."/>
            <person name="Sohn K."/>
        </authorList>
    </citation>
    <scope>NUCLEOTIDE SEQUENCE [LARGE SCALE GENOMIC DNA]</scope>
    <source>
        <strain evidence="11 12">IGB-41</strain>
    </source>
</reference>
<keyword evidence="4" id="KW-0762">Sugar transport</keyword>
<dbReference type="InterPro" id="IPR003439">
    <property type="entry name" value="ABC_transporter-like_ATP-bd"/>
</dbReference>
<dbReference type="InterPro" id="IPR050107">
    <property type="entry name" value="ABC_carbohydrate_import_ATPase"/>
</dbReference>
<dbReference type="Gene3D" id="3.40.50.300">
    <property type="entry name" value="P-loop containing nucleotide triphosphate hydrolases"/>
    <property type="match status" value="2"/>
</dbReference>
<name>A0A0N0XFL0_9NEIS</name>
<dbReference type="Pfam" id="PF00005">
    <property type="entry name" value="ABC_tran"/>
    <property type="match status" value="2"/>
</dbReference>
<evidence type="ECO:0000256" key="8">
    <source>
        <dbReference type="ARBA" id="ARBA00022967"/>
    </source>
</evidence>
<dbReference type="SMART" id="SM00382">
    <property type="entry name" value="AAA"/>
    <property type="match status" value="2"/>
</dbReference>
<dbReference type="InterPro" id="IPR003593">
    <property type="entry name" value="AAA+_ATPase"/>
</dbReference>
<dbReference type="GO" id="GO:0005886">
    <property type="term" value="C:plasma membrane"/>
    <property type="evidence" value="ECO:0007669"/>
    <property type="project" value="UniProtKB-SubCell"/>
</dbReference>
<keyword evidence="9" id="KW-0472">Membrane</keyword>
<evidence type="ECO:0000313" key="11">
    <source>
        <dbReference type="EMBL" id="KPC49197.1"/>
    </source>
</evidence>
<protein>
    <submittedName>
        <fullName evidence="11">Galactose/methyl galactoside import ATP-binding protein MglA</fullName>
        <ecNumber evidence="11">3.6.3.17</ecNumber>
    </submittedName>
</protein>
<dbReference type="PROSITE" id="PS50893">
    <property type="entry name" value="ABC_TRANSPORTER_2"/>
    <property type="match status" value="2"/>
</dbReference>
<dbReference type="EMBL" id="LAQT01000038">
    <property type="protein sequence ID" value="KPC49197.1"/>
    <property type="molecule type" value="Genomic_DNA"/>
</dbReference>
<dbReference type="InterPro" id="IPR027417">
    <property type="entry name" value="P-loop_NTPase"/>
</dbReference>
<dbReference type="InterPro" id="IPR017871">
    <property type="entry name" value="ABC_transporter-like_CS"/>
</dbReference>
<feature type="domain" description="ABC transporter" evidence="10">
    <location>
        <begin position="259"/>
        <end position="498"/>
    </location>
</feature>
<dbReference type="PATRIC" id="fig|857265.3.peg.4465"/>
<proteinExistence type="predicted"/>
<dbReference type="EC" id="3.6.3.17" evidence="11"/>
<evidence type="ECO:0000256" key="2">
    <source>
        <dbReference type="ARBA" id="ARBA00022448"/>
    </source>
</evidence>
<evidence type="ECO:0000256" key="1">
    <source>
        <dbReference type="ARBA" id="ARBA00004202"/>
    </source>
</evidence>
<sequence length="502" mass="54941">MVALVAVKGITKRFPGTVALQDVSFDIRAGEVHVLLGENGAGKSTLMKILSGIYQPTSGQITLGDTTYEQLTPNLSKAYGIRLIYQELSVVDYLSIEENLFIGNLPTCKKWGLNVVDRVTIRKKAQEAMRRVGLKRHPAMLVGDLSISEKQQVEIAKALASDARVIIMDEPTSSLTDEEVAHLFKVIQELKAQGIGLVYISHKLKEIPIVGDRVSVLKDGRYVGTYDARTTSTDKLVAAMVGREITHSRPDPTREAGASTVFAVDKVSSKDGRVRDVSFQLRQGEILGFAGLIGSGRSELMETIFGARERNGGDITLNGKVINPDSPYAAIKAGLALVTEDRRHTGFFHNFSIAENISILPMLKTAHRQLSLERIDFAEEKQFGDDYKARLRIRCSSPAQNITELSGGNQQKAIIAKWLAAKSDLFIFDEPTRGIDVGAKSEIYQILRELADAGKGIIVVSSELPELLSVCDRIAVYRNGSIAEVFNNADATEENIMHVATA</sequence>
<keyword evidence="5" id="KW-0677">Repeat</keyword>
<evidence type="ECO:0000313" key="12">
    <source>
        <dbReference type="Proteomes" id="UP000037939"/>
    </source>
</evidence>
<evidence type="ECO:0000256" key="6">
    <source>
        <dbReference type="ARBA" id="ARBA00022741"/>
    </source>
</evidence>
<dbReference type="FunFam" id="3.40.50.300:FF:000127">
    <property type="entry name" value="Ribose import ATP-binding protein RbsA"/>
    <property type="match status" value="1"/>
</dbReference>
<keyword evidence="11" id="KW-0378">Hydrolase</keyword>
<evidence type="ECO:0000256" key="9">
    <source>
        <dbReference type="ARBA" id="ARBA00023136"/>
    </source>
</evidence>
<evidence type="ECO:0000259" key="10">
    <source>
        <dbReference type="PROSITE" id="PS50893"/>
    </source>
</evidence>
<dbReference type="GO" id="GO:0005524">
    <property type="term" value="F:ATP binding"/>
    <property type="evidence" value="ECO:0007669"/>
    <property type="project" value="UniProtKB-KW"/>
</dbReference>
<dbReference type="Proteomes" id="UP000037939">
    <property type="component" value="Unassembled WGS sequence"/>
</dbReference>
<dbReference type="SUPFAM" id="SSF52540">
    <property type="entry name" value="P-loop containing nucleoside triphosphate hydrolases"/>
    <property type="match status" value="2"/>
</dbReference>
<organism evidence="11 12">
    <name type="scientific">Amantichitinum ursilacus</name>
    <dbReference type="NCBI Taxonomy" id="857265"/>
    <lineage>
        <taxon>Bacteria</taxon>
        <taxon>Pseudomonadati</taxon>
        <taxon>Pseudomonadota</taxon>
        <taxon>Betaproteobacteria</taxon>
        <taxon>Neisseriales</taxon>
        <taxon>Chitinibacteraceae</taxon>
        <taxon>Amantichitinum</taxon>
    </lineage>
</organism>